<protein>
    <submittedName>
        <fullName evidence="1">Uncharacterized protein</fullName>
    </submittedName>
</protein>
<sequence length="71" mass="8110">MVTLKNGKKIGGLYGYKSFTSNSPFPNEIYLEEHWLLDDDGDLQRKVNDTAGILILKDEISHLELNNVMEQ</sequence>
<name>A0ABS6L730_9GAMM</name>
<proteinExistence type="predicted"/>
<comment type="caution">
    <text evidence="1">The sequence shown here is derived from an EMBL/GenBank/DDBJ whole genome shotgun (WGS) entry which is preliminary data.</text>
</comment>
<gene>
    <name evidence="1" type="ORF">J1786_21345</name>
</gene>
<keyword evidence="2" id="KW-1185">Reference proteome</keyword>
<dbReference type="EMBL" id="JAFMOU010000072">
    <property type="protein sequence ID" value="MBU9837349.1"/>
    <property type="molecule type" value="Genomic_DNA"/>
</dbReference>
<dbReference type="Proteomes" id="UP000699865">
    <property type="component" value="Unassembled WGS sequence"/>
</dbReference>
<reference evidence="1 2" key="1">
    <citation type="submission" date="2021-03" db="EMBL/GenBank/DDBJ databases">
        <title>Five novel Rahnella species.</title>
        <authorList>
            <person name="Brady C."/>
            <person name="Asselin J."/>
            <person name="Beer S."/>
            <person name="Bruberg M.B."/>
            <person name="Crampton B."/>
            <person name="Venter S."/>
            <person name="Arnold D."/>
            <person name="Denman S."/>
        </authorList>
    </citation>
    <scope>NUCLEOTIDE SEQUENCE [LARGE SCALE GENOMIC DNA]</scope>
    <source>
        <strain evidence="1 2">L72c</strain>
    </source>
</reference>
<dbReference type="Pfam" id="PF19865">
    <property type="entry name" value="DUF6338"/>
    <property type="match status" value="1"/>
</dbReference>
<accession>A0ABS6L730</accession>
<evidence type="ECO:0000313" key="1">
    <source>
        <dbReference type="EMBL" id="MBU9837349.1"/>
    </source>
</evidence>
<evidence type="ECO:0000313" key="2">
    <source>
        <dbReference type="Proteomes" id="UP000699865"/>
    </source>
</evidence>
<organism evidence="1 2">
    <name type="scientific">Rahnella perminowiae</name>
    <dbReference type="NCBI Taxonomy" id="2816244"/>
    <lineage>
        <taxon>Bacteria</taxon>
        <taxon>Pseudomonadati</taxon>
        <taxon>Pseudomonadota</taxon>
        <taxon>Gammaproteobacteria</taxon>
        <taxon>Enterobacterales</taxon>
        <taxon>Yersiniaceae</taxon>
        <taxon>Rahnella</taxon>
    </lineage>
</organism>
<dbReference type="InterPro" id="IPR045919">
    <property type="entry name" value="DUF6338"/>
</dbReference>